<evidence type="ECO:0000313" key="2">
    <source>
        <dbReference type="EMBL" id="MBS1257728.1"/>
    </source>
</evidence>
<organism evidence="2 3">
    <name type="scientific">Candidatus Scalindua arabica</name>
    <dbReference type="NCBI Taxonomy" id="1127984"/>
    <lineage>
        <taxon>Bacteria</taxon>
        <taxon>Pseudomonadati</taxon>
        <taxon>Planctomycetota</taxon>
        <taxon>Candidatus Brocadiia</taxon>
        <taxon>Candidatus Brocadiales</taxon>
        <taxon>Candidatus Scalinduaceae</taxon>
        <taxon>Candidatus Scalindua</taxon>
    </lineage>
</organism>
<gene>
    <name evidence="2" type="ORF">MAG551_00773</name>
</gene>
<sequence>MAGYRTDVVLTSGIVVVMDRETGKPTTLKSGGTTICHKPGTPAEKTMEADASALDAHLGHGDSLGACSVGGGDDDDDDDD</sequence>
<feature type="region of interest" description="Disordered" evidence="1">
    <location>
        <begin position="61"/>
        <end position="80"/>
    </location>
</feature>
<accession>A0A941ZZ08</accession>
<reference evidence="2" key="1">
    <citation type="journal article" date="2021" name="ISME J.">
        <title>Fine-scale metabolic discontinuity in a stratified prokaryote microbiome of a Red Sea deep halocline.</title>
        <authorList>
            <person name="Michoud G."/>
            <person name="Ngugi D.K."/>
            <person name="Barozzi A."/>
            <person name="Merlino G."/>
            <person name="Calleja M.L."/>
            <person name="Delgado-Huertas A."/>
            <person name="Moran X.A.G."/>
            <person name="Daffonchio D."/>
        </authorList>
    </citation>
    <scope>NUCLEOTIDE SEQUENCE</scope>
    <source>
        <strain evidence="2">SuakinDeep_MAG55_1</strain>
    </source>
</reference>
<protein>
    <submittedName>
        <fullName evidence="2">Uncharacterized protein</fullName>
    </submittedName>
</protein>
<dbReference type="EMBL" id="JAANXD010000033">
    <property type="protein sequence ID" value="MBS1257728.1"/>
    <property type="molecule type" value="Genomic_DNA"/>
</dbReference>
<evidence type="ECO:0000313" key="3">
    <source>
        <dbReference type="Proteomes" id="UP000722750"/>
    </source>
</evidence>
<dbReference type="Proteomes" id="UP000722750">
    <property type="component" value="Unassembled WGS sequence"/>
</dbReference>
<proteinExistence type="predicted"/>
<name>A0A941ZZ08_9BACT</name>
<evidence type="ECO:0000256" key="1">
    <source>
        <dbReference type="SAM" id="MobiDB-lite"/>
    </source>
</evidence>
<dbReference type="AlphaFoldDB" id="A0A941ZZ08"/>
<comment type="caution">
    <text evidence="2">The sequence shown here is derived from an EMBL/GenBank/DDBJ whole genome shotgun (WGS) entry which is preliminary data.</text>
</comment>